<accession>A0A7Y2LA00</accession>
<comment type="caution">
    <text evidence="1">The sequence shown here is derived from an EMBL/GenBank/DDBJ whole genome shotgun (WGS) entry which is preliminary data.</text>
</comment>
<organism evidence="1 2">
    <name type="scientific">Caldanaerobacter subterraneus</name>
    <dbReference type="NCBI Taxonomy" id="911092"/>
    <lineage>
        <taxon>Bacteria</taxon>
        <taxon>Bacillati</taxon>
        <taxon>Bacillota</taxon>
        <taxon>Clostridia</taxon>
        <taxon>Thermoanaerobacterales</taxon>
        <taxon>Thermoanaerobacteraceae</taxon>
        <taxon>Caldanaerobacter</taxon>
    </lineage>
</organism>
<reference evidence="1 2" key="1">
    <citation type="submission" date="2020-04" db="EMBL/GenBank/DDBJ databases">
        <title>Draft genome sequence of Caldanaerobacter sunterraneus. strain 1523vc isolated from Griffin hot spring, Kamchatka, Russia.</title>
        <authorList>
            <person name="Toshchakov S.V."/>
            <person name="Podosokorskaya O.A."/>
            <person name="Kublanov I.V."/>
            <person name="Korzhenkov A."/>
            <person name="Patrushev M.V."/>
        </authorList>
    </citation>
    <scope>NUCLEOTIDE SEQUENCE [LARGE SCALE GENOMIC DNA]</scope>
    <source>
        <strain evidence="1 2">1523vc</strain>
    </source>
</reference>
<evidence type="ECO:0000313" key="1">
    <source>
        <dbReference type="EMBL" id="NNG67957.1"/>
    </source>
</evidence>
<sequence>MEEGEYFEKRLAKRVIEVLEKEFNRAKLNREGKGIYVGKYCEKRD</sequence>
<dbReference type="RefSeq" id="WP_170271664.1">
    <property type="nucleotide sequence ID" value="NZ_JABEQB010000048.1"/>
</dbReference>
<dbReference type="Proteomes" id="UP000529861">
    <property type="component" value="Unassembled WGS sequence"/>
</dbReference>
<dbReference type="EMBL" id="JABEQB010000048">
    <property type="protein sequence ID" value="NNG67957.1"/>
    <property type="molecule type" value="Genomic_DNA"/>
</dbReference>
<dbReference type="AlphaFoldDB" id="A0A7Y2LA00"/>
<evidence type="ECO:0000313" key="2">
    <source>
        <dbReference type="Proteomes" id="UP000529861"/>
    </source>
</evidence>
<gene>
    <name evidence="1" type="ORF">HKI81_12310</name>
</gene>
<proteinExistence type="predicted"/>
<protein>
    <submittedName>
        <fullName evidence="1">Uncharacterized protein</fullName>
    </submittedName>
</protein>
<name>A0A7Y2LA00_9THEO</name>